<accession>A0A8S5TFK0</accession>
<organism evidence="1">
    <name type="scientific">Phage sp. ctL4h4</name>
    <dbReference type="NCBI Taxonomy" id="2828005"/>
    <lineage>
        <taxon>Viruses</taxon>
    </lineage>
</organism>
<sequence>MERNEFLDILNRRLEIYNFIQNEDIFTLGFGNSESELRVTFFEGAEIKEEEEIFLPQLHIQVIINGRVRYAVDIVSDDVDWLIGNIIQTIS</sequence>
<reference evidence="1" key="1">
    <citation type="journal article" date="2021" name="Proc. Natl. Acad. Sci. U.S.A.">
        <title>A Catalog of Tens of Thousands of Viruses from Human Metagenomes Reveals Hidden Associations with Chronic Diseases.</title>
        <authorList>
            <person name="Tisza M.J."/>
            <person name="Buck C.B."/>
        </authorList>
    </citation>
    <scope>NUCLEOTIDE SEQUENCE</scope>
    <source>
        <strain evidence="1">CtL4h4</strain>
    </source>
</reference>
<evidence type="ECO:0000313" key="1">
    <source>
        <dbReference type="EMBL" id="DAF62084.1"/>
    </source>
</evidence>
<dbReference type="EMBL" id="BK032819">
    <property type="protein sequence ID" value="DAF62084.1"/>
    <property type="molecule type" value="Genomic_DNA"/>
</dbReference>
<protein>
    <submittedName>
        <fullName evidence="1">Uncharacterized protein</fullName>
    </submittedName>
</protein>
<proteinExistence type="predicted"/>
<name>A0A8S5TFK0_9VIRU</name>